<dbReference type="GO" id="GO:0004176">
    <property type="term" value="F:ATP-dependent peptidase activity"/>
    <property type="evidence" value="ECO:0007669"/>
    <property type="project" value="InterPro"/>
</dbReference>
<feature type="transmembrane region" description="Helical" evidence="2">
    <location>
        <begin position="669"/>
        <end position="690"/>
    </location>
</feature>
<dbReference type="RefSeq" id="WP_011821558.1">
    <property type="nucleotide sequence ID" value="NC_008818.1"/>
</dbReference>
<gene>
    <name evidence="4" type="ordered locus">Hbut_0368</name>
</gene>
<dbReference type="GeneID" id="4781712"/>
<dbReference type="EMBL" id="CP000493">
    <property type="protein sequence ID" value="ABM80240.1"/>
    <property type="molecule type" value="Genomic_DNA"/>
</dbReference>
<keyword evidence="4" id="KW-0378">Hydrolase</keyword>
<dbReference type="HOGENOM" id="CLU_431251_0_0_2"/>
<evidence type="ECO:0000256" key="2">
    <source>
        <dbReference type="SAM" id="Phobius"/>
    </source>
</evidence>
<evidence type="ECO:0000259" key="3">
    <source>
        <dbReference type="Pfam" id="PF05362"/>
    </source>
</evidence>
<dbReference type="OrthoDB" id="15525at2157"/>
<dbReference type="SUPFAM" id="SSF54211">
    <property type="entry name" value="Ribosomal protein S5 domain 2-like"/>
    <property type="match status" value="1"/>
</dbReference>
<proteinExistence type="predicted"/>
<dbReference type="PANTHER" id="PTHR10046">
    <property type="entry name" value="ATP DEPENDENT LON PROTEASE FAMILY MEMBER"/>
    <property type="match status" value="1"/>
</dbReference>
<dbReference type="GO" id="GO:0005524">
    <property type="term" value="F:ATP binding"/>
    <property type="evidence" value="ECO:0007669"/>
    <property type="project" value="InterPro"/>
</dbReference>
<dbReference type="MEROPS" id="S16.A12"/>
<accession>A2BJS9</accession>
<keyword evidence="4" id="KW-0645">Protease</keyword>
<dbReference type="Pfam" id="PF05362">
    <property type="entry name" value="Lon_C"/>
    <property type="match status" value="1"/>
</dbReference>
<dbReference type="GO" id="GO:0030163">
    <property type="term" value="P:protein catabolic process"/>
    <property type="evidence" value="ECO:0007669"/>
    <property type="project" value="InterPro"/>
</dbReference>
<dbReference type="AlphaFoldDB" id="A2BJS9"/>
<dbReference type="InterPro" id="IPR020568">
    <property type="entry name" value="Ribosomal_Su5_D2-typ_SF"/>
</dbReference>
<dbReference type="GO" id="GO:0004252">
    <property type="term" value="F:serine-type endopeptidase activity"/>
    <property type="evidence" value="ECO:0007669"/>
    <property type="project" value="InterPro"/>
</dbReference>
<dbReference type="InterPro" id="IPR027065">
    <property type="entry name" value="Lon_Prtase"/>
</dbReference>
<dbReference type="GO" id="GO:0016020">
    <property type="term" value="C:membrane"/>
    <property type="evidence" value="ECO:0007669"/>
    <property type="project" value="UniProtKB-SubCell"/>
</dbReference>
<dbReference type="KEGG" id="hbu:Hbut_0368"/>
<feature type="domain" description="Lon proteolytic" evidence="3">
    <location>
        <begin position="102"/>
        <end position="182"/>
    </location>
</feature>
<dbReference type="InterPro" id="IPR008269">
    <property type="entry name" value="Lon_proteolytic"/>
</dbReference>
<organism evidence="4 5">
    <name type="scientific">Hyperthermus butylicus (strain DSM 5456 / JCM 9403 / PLM1-5)</name>
    <dbReference type="NCBI Taxonomy" id="415426"/>
    <lineage>
        <taxon>Archaea</taxon>
        <taxon>Thermoproteota</taxon>
        <taxon>Thermoprotei</taxon>
        <taxon>Desulfurococcales</taxon>
        <taxon>Pyrodictiaceae</taxon>
        <taxon>Hyperthermus</taxon>
    </lineage>
</organism>
<reference evidence="4 5" key="1">
    <citation type="journal article" date="2007" name="Archaea">
        <title>The genome of Hyperthermus butylicus: a sulfur-reducing, peptide fermenting, neutrophilic Crenarchaeote growing up to 108 degrees C.</title>
        <authorList>
            <person name="Brugger K."/>
            <person name="Chen L."/>
            <person name="Stark M."/>
            <person name="Zibat A."/>
            <person name="Redder P."/>
            <person name="Ruepp A."/>
            <person name="Awayez M."/>
            <person name="She Q."/>
            <person name="Garrett R.A."/>
            <person name="Klenk H.P."/>
        </authorList>
    </citation>
    <scope>NUCLEOTIDE SEQUENCE [LARGE SCALE GENOMIC DNA]</scope>
    <source>
        <strain evidence="5">DSM 5456 / JCM 9403 / PLM1-5</strain>
    </source>
</reference>
<dbReference type="eggNOG" id="arCOG01937">
    <property type="taxonomic scope" value="Archaea"/>
</dbReference>
<dbReference type="InterPro" id="IPR014721">
    <property type="entry name" value="Ribsml_uS5_D2-typ_fold_subgr"/>
</dbReference>
<name>A2BJS9_HYPBU</name>
<sequence length="693" mass="72123">MRVYLAAMVLAFLAASLALPVAAGAVGGSSGYVWMRSVHVIVPAVAMVDGRYVGVLSELIVTVAWPGNGTVYFAADPLTELDTQAAARMAVLVASMLAGVDYHSYDYFIHLRAESPIVGGPSASGAMAVAVLAALRGKSIPSNFSMTGMVDPDATLGPVGGIPQKLEAVAEKGVKLFVIPASQAFAHDLNTGGLVDVRALGEQLGVKVEPTLTILDAYVAATGDRELAKDTVWVWSLSYPGWLAESLNDTAARFAALAGGNLTCWNSLARGLAGLPPSLISDLEAVAGEAARLLALSRQYLGNGSYYSAASAAFRAAISATYACLAGKALASRNLVGELVNDAERLVNASLTLLGEANQTVVSSVNGNLTDVALQIAITAYSRLQDAYDTVERAQQYVRAVAVADRYTAPVYALKALYYSVYGYYRALTALQWAKLISEARSYGSPVTVEKLTEAIHTYLYFARSGAEYLETLGVDTSELMQTISQAYAVLEEANTVLDMLHALSLTVRSLADLAALLHSAFSVSVENAVAAAEVSLNQLLALVLRRQGVTPLIPLMYREYAGTLADMQAKLALYVEAASYTILLSTLAAKPAAPPEQGAQQPANATCSCNCTYPATVQSSQPVVAGGAENTANTSTTIAGTQQEATTTANATGTGVAVAGGGVPLVPALNMVLVALVFLALGIALGVVASRV</sequence>
<comment type="subcellular location">
    <subcellularLocation>
        <location evidence="1">Membrane</location>
        <topology evidence="1">Multi-pass membrane protein</topology>
    </subcellularLocation>
</comment>
<keyword evidence="2" id="KW-0472">Membrane</keyword>
<dbReference type="GO" id="GO:0006508">
    <property type="term" value="P:proteolysis"/>
    <property type="evidence" value="ECO:0007669"/>
    <property type="project" value="UniProtKB-KW"/>
</dbReference>
<protein>
    <submittedName>
        <fullName evidence="4">Archaeal serine protease</fullName>
    </submittedName>
</protein>
<evidence type="ECO:0000256" key="1">
    <source>
        <dbReference type="ARBA" id="ARBA00004141"/>
    </source>
</evidence>
<dbReference type="Gene3D" id="3.30.230.10">
    <property type="match status" value="1"/>
</dbReference>
<dbReference type="Proteomes" id="UP000002593">
    <property type="component" value="Chromosome"/>
</dbReference>
<dbReference type="EnsemblBacteria" id="ABM80240">
    <property type="protein sequence ID" value="ABM80240"/>
    <property type="gene ID" value="Hbut_0368"/>
</dbReference>
<keyword evidence="2" id="KW-0812">Transmembrane</keyword>
<keyword evidence="5" id="KW-1185">Reference proteome</keyword>
<keyword evidence="2" id="KW-1133">Transmembrane helix</keyword>
<evidence type="ECO:0000313" key="5">
    <source>
        <dbReference type="Proteomes" id="UP000002593"/>
    </source>
</evidence>
<evidence type="ECO:0000313" key="4">
    <source>
        <dbReference type="EMBL" id="ABM80240.1"/>
    </source>
</evidence>